<keyword evidence="2" id="KW-1185">Reference proteome</keyword>
<gene>
    <name evidence="1" type="ordered locus">SGPB_1821</name>
</gene>
<dbReference type="Proteomes" id="UP000007946">
    <property type="component" value="Chromosome"/>
</dbReference>
<sequence>MLPSFFVYKIRKWEENILLHESGTIILVFGMQVRDILW</sequence>
<dbReference type="EMBL" id="AP012054">
    <property type="protein sequence ID" value="BAK30828.1"/>
    <property type="molecule type" value="Genomic_DNA"/>
</dbReference>
<reference evidence="1 2" key="1">
    <citation type="journal article" date="2011" name="PLoS ONE">
        <title>Sequencing and comparative genome analysis of two pathogenic Streptococcus gallolyticus subspecies: genome plasticity, adaptation and virulence.</title>
        <authorList>
            <person name="Lin I.-H."/>
            <person name="Liu T.-T."/>
            <person name="Teng Y.-T."/>
            <person name="Wu H.-L."/>
            <person name="Liu Y.-M."/>
            <person name="Wu K.-M."/>
            <person name="Chang C.-H."/>
            <person name="Hsu M.-T."/>
        </authorList>
    </citation>
    <scope>NUCLEOTIDE SEQUENCE [LARGE SCALE GENOMIC DNA]</scope>
    <source>
        <strain evidence="2">ATCC 43144 / JCM 5346 / CDC 1723-81</strain>
    </source>
</reference>
<accession>F5X3G9</accession>
<proteinExistence type="predicted"/>
<name>F5X3G9_STRPX</name>
<dbReference type="HOGENOM" id="CLU_3333703_0_0_9"/>
<dbReference type="AlphaFoldDB" id="F5X3G9"/>
<organism evidence="1 2">
    <name type="scientific">Streptococcus pasteurianus (strain ATCC 43144 / JCM 5346 / CCUG 46074 / CDC 1723-81)</name>
    <dbReference type="NCBI Taxonomy" id="981540"/>
    <lineage>
        <taxon>Bacteria</taxon>
        <taxon>Bacillati</taxon>
        <taxon>Bacillota</taxon>
        <taxon>Bacilli</taxon>
        <taxon>Lactobacillales</taxon>
        <taxon>Streptococcaceae</taxon>
        <taxon>Streptococcus</taxon>
    </lineage>
</organism>
<dbReference type="STRING" id="981540.SGPB_1821"/>
<protein>
    <submittedName>
        <fullName evidence="1">Uncharacterized protein</fullName>
    </submittedName>
</protein>
<dbReference type="KEGG" id="stb:SGPB_1821"/>
<evidence type="ECO:0000313" key="2">
    <source>
        <dbReference type="Proteomes" id="UP000007946"/>
    </source>
</evidence>
<evidence type="ECO:0000313" key="1">
    <source>
        <dbReference type="EMBL" id="BAK30828.1"/>
    </source>
</evidence>